<dbReference type="RefSeq" id="WP_092443275.1">
    <property type="nucleotide sequence ID" value="NZ_LT629774.1"/>
</dbReference>
<accession>A0A1H1LYD5</accession>
<protein>
    <submittedName>
        <fullName evidence="1">Uncharacterized protein</fullName>
    </submittedName>
</protein>
<proteinExistence type="predicted"/>
<keyword evidence="2" id="KW-1185">Reference proteome</keyword>
<reference evidence="1 2" key="1">
    <citation type="submission" date="2016-10" db="EMBL/GenBank/DDBJ databases">
        <authorList>
            <person name="Varghese N."/>
            <person name="Submissions S."/>
        </authorList>
    </citation>
    <scope>NUCLEOTIDE SEQUENCE [LARGE SCALE GENOMIC DNA]</scope>
    <source>
        <strain evidence="1 2">RHA_55</strain>
    </source>
</reference>
<organism evidence="1 2">
    <name type="scientific">Winogradskyella sediminis</name>
    <dbReference type="NCBI Taxonomy" id="1382466"/>
    <lineage>
        <taxon>Bacteria</taxon>
        <taxon>Pseudomonadati</taxon>
        <taxon>Bacteroidota</taxon>
        <taxon>Flavobacteriia</taxon>
        <taxon>Flavobacteriales</taxon>
        <taxon>Flavobacteriaceae</taxon>
        <taxon>Winogradskyella</taxon>
    </lineage>
</organism>
<dbReference type="STRING" id="1249933.SAMN04489797_0145"/>
<dbReference type="AlphaFoldDB" id="A0A1H1LYD5"/>
<dbReference type="Proteomes" id="UP000198963">
    <property type="component" value="Chromosome I"/>
</dbReference>
<evidence type="ECO:0000313" key="2">
    <source>
        <dbReference type="Proteomes" id="UP000198963"/>
    </source>
</evidence>
<sequence>MAYYIEANANNILKIYPYLLDLNIRETHATFRYGFEEDFDYDDLKKTVILVLKEKIKAVSSSRKTKN</sequence>
<dbReference type="EMBL" id="LT629774">
    <property type="protein sequence ID" value="SDR79614.1"/>
    <property type="molecule type" value="Genomic_DNA"/>
</dbReference>
<name>A0A1H1LYD5_9FLAO</name>
<evidence type="ECO:0000313" key="1">
    <source>
        <dbReference type="EMBL" id="SDR79614.1"/>
    </source>
</evidence>
<gene>
    <name evidence="1" type="ORF">SAMN04489797_0145</name>
</gene>